<evidence type="ECO:0000259" key="2">
    <source>
        <dbReference type="Pfam" id="PF12697"/>
    </source>
</evidence>
<dbReference type="SUPFAM" id="SSF53474">
    <property type="entry name" value="alpha/beta-Hydrolases"/>
    <property type="match status" value="1"/>
</dbReference>
<organism evidence="3 4">
    <name type="scientific">Salix brachista</name>
    <dbReference type="NCBI Taxonomy" id="2182728"/>
    <lineage>
        <taxon>Eukaryota</taxon>
        <taxon>Viridiplantae</taxon>
        <taxon>Streptophyta</taxon>
        <taxon>Embryophyta</taxon>
        <taxon>Tracheophyta</taxon>
        <taxon>Spermatophyta</taxon>
        <taxon>Magnoliopsida</taxon>
        <taxon>eudicotyledons</taxon>
        <taxon>Gunneridae</taxon>
        <taxon>Pentapetalae</taxon>
        <taxon>rosids</taxon>
        <taxon>fabids</taxon>
        <taxon>Malpighiales</taxon>
        <taxon>Salicaceae</taxon>
        <taxon>Saliceae</taxon>
        <taxon>Salix</taxon>
    </lineage>
</organism>
<dbReference type="Proteomes" id="UP000326939">
    <property type="component" value="Chromosome 13"/>
</dbReference>
<dbReference type="AlphaFoldDB" id="A0A5N5KIR9"/>
<dbReference type="InterPro" id="IPR029058">
    <property type="entry name" value="AB_hydrolase_fold"/>
</dbReference>
<dbReference type="EMBL" id="VDCV01000013">
    <property type="protein sequence ID" value="KAB5530245.1"/>
    <property type="molecule type" value="Genomic_DNA"/>
</dbReference>
<feature type="domain" description="AB hydrolase-1" evidence="2">
    <location>
        <begin position="12"/>
        <end position="293"/>
    </location>
</feature>
<dbReference type="GO" id="GO:0080030">
    <property type="term" value="F:methyl indole-3-acetate esterase activity"/>
    <property type="evidence" value="ECO:0007669"/>
    <property type="project" value="TreeGrafter"/>
</dbReference>
<comment type="caution">
    <text evidence="3">The sequence shown here is derived from an EMBL/GenBank/DDBJ whole genome shotgun (WGS) entry which is preliminary data.</text>
</comment>
<dbReference type="Gene3D" id="3.40.50.1820">
    <property type="entry name" value="alpha/beta hydrolase"/>
    <property type="match status" value="1"/>
</dbReference>
<dbReference type="PANTHER" id="PTHR10992">
    <property type="entry name" value="METHYLESTERASE FAMILY MEMBER"/>
    <property type="match status" value="1"/>
</dbReference>
<dbReference type="GO" id="GO:0080032">
    <property type="term" value="F:methyl jasmonate esterase activity"/>
    <property type="evidence" value="ECO:0007669"/>
    <property type="project" value="TreeGrafter"/>
</dbReference>
<sequence>MTEQAGLPDLHFVLVHGACHGAWCWFKIRSLMETSGYKVTCLDLKSAGIDQSNPNTILTFDEYNAPLTHFLSNLPDNEKVILVGHSAGGLSLTDAIHRFAKKIRVAIYVAANMLRHGFSTDQDIKDGEPDVSEYGEVADLEYGMGLDQPPTSIIIKEEFQKRLLYQLSPKEVNFQSTRTRPSITYAVNFDSTFFLAFLSNPAPLIDGFVGLGQDTALASMLLRPGPVRAFKGARFEGGKDADSVPRIYIKTLHDQMLKPMKQEQMIKRWQPCQVLVLDSDHSPFFSTPRLLFDLISKGAAASF</sequence>
<dbReference type="PANTHER" id="PTHR10992:SF1010">
    <property type="entry name" value="METHYLESTERASE 17-LIKE"/>
    <property type="match status" value="1"/>
</dbReference>
<evidence type="ECO:0000256" key="1">
    <source>
        <dbReference type="ARBA" id="ARBA00022801"/>
    </source>
</evidence>
<evidence type="ECO:0000313" key="3">
    <source>
        <dbReference type="EMBL" id="KAB5530245.1"/>
    </source>
</evidence>
<dbReference type="InterPro" id="IPR000073">
    <property type="entry name" value="AB_hydrolase_1"/>
</dbReference>
<dbReference type="GO" id="GO:0080031">
    <property type="term" value="F:methyl salicylate esterase activity"/>
    <property type="evidence" value="ECO:0007669"/>
    <property type="project" value="TreeGrafter"/>
</dbReference>
<keyword evidence="4" id="KW-1185">Reference proteome</keyword>
<dbReference type="GO" id="GO:0009696">
    <property type="term" value="P:salicylic acid metabolic process"/>
    <property type="evidence" value="ECO:0007669"/>
    <property type="project" value="TreeGrafter"/>
</dbReference>
<proteinExistence type="predicted"/>
<dbReference type="InterPro" id="IPR045889">
    <property type="entry name" value="MES/HNL"/>
</dbReference>
<name>A0A5N5KIR9_9ROSI</name>
<accession>A0A5N5KIR9</accession>
<evidence type="ECO:0000313" key="4">
    <source>
        <dbReference type="Proteomes" id="UP000326939"/>
    </source>
</evidence>
<dbReference type="GO" id="GO:0009694">
    <property type="term" value="P:jasmonic acid metabolic process"/>
    <property type="evidence" value="ECO:0007669"/>
    <property type="project" value="TreeGrafter"/>
</dbReference>
<keyword evidence="1" id="KW-0378">Hydrolase</keyword>
<reference evidence="4" key="1">
    <citation type="journal article" date="2019" name="Gigascience">
        <title>De novo genome assembly of the endangered Acer yangbiense, a plant species with extremely small populations endemic to Yunnan Province, China.</title>
        <authorList>
            <person name="Yang J."/>
            <person name="Wariss H.M."/>
            <person name="Tao L."/>
            <person name="Zhang R."/>
            <person name="Yun Q."/>
            <person name="Hollingsworth P."/>
            <person name="Dao Z."/>
            <person name="Luo G."/>
            <person name="Guo H."/>
            <person name="Ma Y."/>
            <person name="Sun W."/>
        </authorList>
    </citation>
    <scope>NUCLEOTIDE SEQUENCE [LARGE SCALE GENOMIC DNA]</scope>
    <source>
        <strain evidence="4">cv. br00</strain>
    </source>
</reference>
<protein>
    <recommendedName>
        <fullName evidence="2">AB hydrolase-1 domain-containing protein</fullName>
    </recommendedName>
</protein>
<dbReference type="Pfam" id="PF12697">
    <property type="entry name" value="Abhydrolase_6"/>
    <property type="match status" value="1"/>
</dbReference>
<dbReference type="FunFam" id="3.40.50.1820:FF:000025">
    <property type="entry name" value="putative methylesterase 11, chloroplastic"/>
    <property type="match status" value="1"/>
</dbReference>
<gene>
    <name evidence="3" type="ORF">DKX38_020326</name>
</gene>